<evidence type="ECO:0008006" key="3">
    <source>
        <dbReference type="Google" id="ProtNLM"/>
    </source>
</evidence>
<keyword evidence="2" id="KW-1185">Reference proteome</keyword>
<dbReference type="AlphaFoldDB" id="A0A1Q9DD67"/>
<name>A0A1Q9DD67_SYMMI</name>
<proteinExistence type="predicted"/>
<sequence>MLPSYSDIEQVLRDIPRNKAAGLDNIPGEVLKAAPAAAARFLFPLFIKSMLLQRQPLQWRGGILYEAFKRSGLQSSVENYRSLFVSSYVAKTYHRVVRNKTQSYCRDELHPMHLGSRRQAPVTFASLFVLSHMRWCHRTKTSAAVLFLDTSAAYYRLVRELAVGDIRSDDTVVNLFRTFGLDEDDLHELLHTVQEGGMLAQAGAPDALRQVVKDLHLHTWFVSRFSDGTRVCSSLAGSRPGESWADLIYAYIYGRVLHKVHEYAVAEQLTHSVPYDSTAGIFATDQCDEDLSATDTTWADDSAFPLADVDPEALVRKTIRLCTLVISFCEGHGMAPNLKPGKTGSFLKELNASTYQTWMLGLLVTDVGPHEDWPGISLATWPEWHSLLRHQPQRLRRRLRCMDELPPTGELPLVRNAMHVARSSGQKDDWPRIYEPVMVASLCFKGKGKALTRSVPALEAV</sequence>
<dbReference type="EMBL" id="LSRX01000596">
    <property type="protein sequence ID" value="OLP93055.1"/>
    <property type="molecule type" value="Genomic_DNA"/>
</dbReference>
<comment type="caution">
    <text evidence="1">The sequence shown here is derived from an EMBL/GenBank/DDBJ whole genome shotgun (WGS) entry which is preliminary data.</text>
</comment>
<dbReference type="PANTHER" id="PTHR19446">
    <property type="entry name" value="REVERSE TRANSCRIPTASES"/>
    <property type="match status" value="1"/>
</dbReference>
<protein>
    <recommendedName>
        <fullName evidence="3">Reverse transcriptase domain-containing protein</fullName>
    </recommendedName>
</protein>
<dbReference type="Proteomes" id="UP000186817">
    <property type="component" value="Unassembled WGS sequence"/>
</dbReference>
<evidence type="ECO:0000313" key="1">
    <source>
        <dbReference type="EMBL" id="OLP93055.1"/>
    </source>
</evidence>
<accession>A0A1Q9DD67</accession>
<organism evidence="1 2">
    <name type="scientific">Symbiodinium microadriaticum</name>
    <name type="common">Dinoflagellate</name>
    <name type="synonym">Zooxanthella microadriatica</name>
    <dbReference type="NCBI Taxonomy" id="2951"/>
    <lineage>
        <taxon>Eukaryota</taxon>
        <taxon>Sar</taxon>
        <taxon>Alveolata</taxon>
        <taxon>Dinophyceae</taxon>
        <taxon>Suessiales</taxon>
        <taxon>Symbiodiniaceae</taxon>
        <taxon>Symbiodinium</taxon>
    </lineage>
</organism>
<dbReference type="OrthoDB" id="414294at2759"/>
<evidence type="ECO:0000313" key="2">
    <source>
        <dbReference type="Proteomes" id="UP000186817"/>
    </source>
</evidence>
<gene>
    <name evidence="1" type="ORF">AK812_SmicGene25077</name>
</gene>
<reference evidence="1 2" key="1">
    <citation type="submission" date="2016-02" db="EMBL/GenBank/DDBJ databases">
        <title>Genome analysis of coral dinoflagellate symbionts highlights evolutionary adaptations to a symbiotic lifestyle.</title>
        <authorList>
            <person name="Aranda M."/>
            <person name="Li Y."/>
            <person name="Liew Y.J."/>
            <person name="Baumgarten S."/>
            <person name="Simakov O."/>
            <person name="Wilson M."/>
            <person name="Piel J."/>
            <person name="Ashoor H."/>
            <person name="Bougouffa S."/>
            <person name="Bajic V.B."/>
            <person name="Ryu T."/>
            <person name="Ravasi T."/>
            <person name="Bayer T."/>
            <person name="Micklem G."/>
            <person name="Kim H."/>
            <person name="Bhak J."/>
            <person name="Lajeunesse T.C."/>
            <person name="Voolstra C.R."/>
        </authorList>
    </citation>
    <scope>NUCLEOTIDE SEQUENCE [LARGE SCALE GENOMIC DNA]</scope>
    <source>
        <strain evidence="1 2">CCMP2467</strain>
    </source>
</reference>